<evidence type="ECO:0000256" key="1">
    <source>
        <dbReference type="SAM" id="MobiDB-lite"/>
    </source>
</evidence>
<protein>
    <submittedName>
        <fullName evidence="2">Uncharacterized protein</fullName>
    </submittedName>
</protein>
<sequence length="96" mass="9951">MNRTGTGLGVAAWPPSPPGHPRRLLLGRGAGPGEPVGQQAWLVDLQVDLLLGQGDDDLQHVPGPLQHSLRIGGGDVDGDEDAFRLGAGDCRPVESS</sequence>
<name>A0ABN4U5M8_9ACTN</name>
<dbReference type="EMBL" id="CP015970">
    <property type="protein sequence ID" value="AOZ47375.1"/>
    <property type="molecule type" value="Genomic_DNA"/>
</dbReference>
<reference evidence="2 3" key="1">
    <citation type="journal article" date="2016" name="Plant Dis.">
        <title>Improved production of propionic acid using genome shuffling.</title>
        <authorList>
            <person name="Luna-Flores C.H."/>
            <person name="Palfreyman R.W."/>
            <person name="Kromer J.O."/>
            <person name="Nielsen L.K."/>
            <person name="Marcellin E."/>
        </authorList>
    </citation>
    <scope>NUCLEOTIDE SEQUENCE [LARGE SCALE GENOMIC DNA]</scope>
    <source>
        <strain evidence="2 3">F3E8</strain>
    </source>
</reference>
<evidence type="ECO:0000313" key="3">
    <source>
        <dbReference type="Proteomes" id="UP000178666"/>
    </source>
</evidence>
<dbReference type="Proteomes" id="UP000178666">
    <property type="component" value="Chromosome"/>
</dbReference>
<proteinExistence type="predicted"/>
<keyword evidence="3" id="KW-1185">Reference proteome</keyword>
<accession>A0ABN4U5M8</accession>
<evidence type="ECO:0000313" key="2">
    <source>
        <dbReference type="EMBL" id="AOZ47375.1"/>
    </source>
</evidence>
<organism evidence="2 3">
    <name type="scientific">Acidipropionibacterium acidipropionici</name>
    <dbReference type="NCBI Taxonomy" id="1748"/>
    <lineage>
        <taxon>Bacteria</taxon>
        <taxon>Bacillati</taxon>
        <taxon>Actinomycetota</taxon>
        <taxon>Actinomycetes</taxon>
        <taxon>Propionibacteriales</taxon>
        <taxon>Propionibacteriaceae</taxon>
        <taxon>Acidipropionibacterium</taxon>
    </lineage>
</organism>
<feature type="region of interest" description="Disordered" evidence="1">
    <location>
        <begin position="1"/>
        <end position="33"/>
    </location>
</feature>
<gene>
    <name evidence="2" type="ORF">A8L58_12595</name>
</gene>